<protein>
    <submittedName>
        <fullName evidence="1">Uncharacterized protein</fullName>
    </submittedName>
</protein>
<dbReference type="EMBL" id="JYJB01000003">
    <property type="protein sequence ID" value="KJL49515.1"/>
    <property type="molecule type" value="Genomic_DNA"/>
</dbReference>
<accession>A0A0M2HX60</accession>
<gene>
    <name evidence="1" type="ORF">RS84_00228</name>
</gene>
<sequence>MSDYGDLVNLCVAIKRQADRVGVEHEDVHPIGVVVRIADIAASVVDWAGSKGRADAQRDATIGFIDQTVYANEDNRPDLKWTNAEVMELLGNIRELLVDEEALA</sequence>
<reference evidence="1 2" key="1">
    <citation type="submission" date="2015-02" db="EMBL/GenBank/DDBJ databases">
        <title>Draft genome sequences of ten Microbacterium spp. with emphasis on heavy metal contaminated environments.</title>
        <authorList>
            <person name="Corretto E."/>
        </authorList>
    </citation>
    <scope>NUCLEOTIDE SEQUENCE [LARGE SCALE GENOMIC DNA]</scope>
    <source>
        <strain evidence="1 2">SA35</strain>
    </source>
</reference>
<evidence type="ECO:0000313" key="2">
    <source>
        <dbReference type="Proteomes" id="UP000033900"/>
    </source>
</evidence>
<dbReference type="AlphaFoldDB" id="A0A0M2HX60"/>
<dbReference type="RefSeq" id="WP_045255907.1">
    <property type="nucleotide sequence ID" value="NZ_JYJB01000003.1"/>
</dbReference>
<dbReference type="Proteomes" id="UP000033900">
    <property type="component" value="Unassembled WGS sequence"/>
</dbReference>
<evidence type="ECO:0000313" key="1">
    <source>
        <dbReference type="EMBL" id="KJL49515.1"/>
    </source>
</evidence>
<keyword evidence="2" id="KW-1185">Reference proteome</keyword>
<proteinExistence type="predicted"/>
<comment type="caution">
    <text evidence="1">The sequence shown here is derived from an EMBL/GenBank/DDBJ whole genome shotgun (WGS) entry which is preliminary data.</text>
</comment>
<organism evidence="1 2">
    <name type="scientific">Microbacterium hydrocarbonoxydans</name>
    <dbReference type="NCBI Taxonomy" id="273678"/>
    <lineage>
        <taxon>Bacteria</taxon>
        <taxon>Bacillati</taxon>
        <taxon>Actinomycetota</taxon>
        <taxon>Actinomycetes</taxon>
        <taxon>Micrococcales</taxon>
        <taxon>Microbacteriaceae</taxon>
        <taxon>Microbacterium</taxon>
    </lineage>
</organism>
<dbReference type="OrthoDB" id="9838736at2"/>
<dbReference type="PATRIC" id="fig|273678.4.peg.220"/>
<name>A0A0M2HX60_9MICO</name>
<dbReference type="STRING" id="273678.RS84_00228"/>